<dbReference type="EMBL" id="JACVXA010000003">
    <property type="protein sequence ID" value="MBE3636787.1"/>
    <property type="molecule type" value="Genomic_DNA"/>
</dbReference>
<dbReference type="Proteomes" id="UP000609121">
    <property type="component" value="Unassembled WGS sequence"/>
</dbReference>
<gene>
    <name evidence="5" type="ORF">ICN82_01055</name>
</gene>
<evidence type="ECO:0000256" key="3">
    <source>
        <dbReference type="ARBA" id="ARBA00022777"/>
    </source>
</evidence>
<evidence type="ECO:0000313" key="5">
    <source>
        <dbReference type="EMBL" id="MBE3636787.1"/>
    </source>
</evidence>
<evidence type="ECO:0000313" key="6">
    <source>
        <dbReference type="Proteomes" id="UP000609121"/>
    </source>
</evidence>
<feature type="domain" description="Carbohydrate kinase PfkB" evidence="4">
    <location>
        <begin position="10"/>
        <end position="305"/>
    </location>
</feature>
<comment type="caution">
    <text evidence="5">The sequence shown here is derived from an EMBL/GenBank/DDBJ whole genome shotgun (WGS) entry which is preliminary data.</text>
</comment>
<dbReference type="GO" id="GO:0006974">
    <property type="term" value="P:DNA damage response"/>
    <property type="evidence" value="ECO:0007669"/>
    <property type="project" value="TreeGrafter"/>
</dbReference>
<dbReference type="GO" id="GO:0042840">
    <property type="term" value="P:D-glucuronate catabolic process"/>
    <property type="evidence" value="ECO:0007669"/>
    <property type="project" value="TreeGrafter"/>
</dbReference>
<accession>A0A8J6YSU6</accession>
<keyword evidence="3 5" id="KW-0418">Kinase</keyword>
<dbReference type="CDD" id="cd01166">
    <property type="entry name" value="KdgK"/>
    <property type="match status" value="1"/>
</dbReference>
<sequence length="311" mass="33725">MDQSPPSTPRILAIGECMIEFSPAGEAEAYRRGFAGDTFNTAWYIRQVRPQALVSYLTAIGDDAVSDRFLAFLDETGIDRRFVRQVPGGTMGLYLIALKDGERSFSYWRDMSAARLLAENSRRLDQAMAEADTIYFSGITLAILSDPARTRLFRALERARVQGRLVAFDPNLRPRLWEDAATMRDRTMQAAALSDLVLPSFEDEATHFGDADPQATIARYRAAGTLAVTVKNGPGAVHYLEGAAQGVVEIPAAAEVVDTTSAGDSFNAVYLACLGDEGMTIRDRILAAAAMARHCIGGRGALVPLKDAAVL</sequence>
<dbReference type="GO" id="GO:0008673">
    <property type="term" value="F:2-dehydro-3-deoxygluconokinase activity"/>
    <property type="evidence" value="ECO:0007669"/>
    <property type="project" value="TreeGrafter"/>
</dbReference>
<dbReference type="RefSeq" id="WP_193178975.1">
    <property type="nucleotide sequence ID" value="NZ_JACVXA010000003.1"/>
</dbReference>
<proteinExistence type="inferred from homology"/>
<name>A0A8J6YSU6_9RHOB</name>
<dbReference type="GO" id="GO:0019698">
    <property type="term" value="P:D-galacturonate catabolic process"/>
    <property type="evidence" value="ECO:0007669"/>
    <property type="project" value="TreeGrafter"/>
</dbReference>
<dbReference type="PANTHER" id="PTHR43085">
    <property type="entry name" value="HEXOKINASE FAMILY MEMBER"/>
    <property type="match status" value="1"/>
</dbReference>
<keyword evidence="2" id="KW-0808">Transferase</keyword>
<dbReference type="AlphaFoldDB" id="A0A8J6YSU6"/>
<reference evidence="5" key="1">
    <citation type="submission" date="2020-09" db="EMBL/GenBank/DDBJ databases">
        <title>A novel bacterium of genus Mangrovicoccus, isolated from South China Sea.</title>
        <authorList>
            <person name="Huang H."/>
            <person name="Mo K."/>
            <person name="Hu Y."/>
        </authorList>
    </citation>
    <scope>NUCLEOTIDE SEQUENCE</scope>
    <source>
        <strain evidence="5">HB182678</strain>
    </source>
</reference>
<dbReference type="InterPro" id="IPR011611">
    <property type="entry name" value="PfkB_dom"/>
</dbReference>
<dbReference type="InterPro" id="IPR029056">
    <property type="entry name" value="Ribokinase-like"/>
</dbReference>
<keyword evidence="6" id="KW-1185">Reference proteome</keyword>
<dbReference type="Gene3D" id="3.40.1190.20">
    <property type="match status" value="1"/>
</dbReference>
<evidence type="ECO:0000259" key="4">
    <source>
        <dbReference type="Pfam" id="PF00294"/>
    </source>
</evidence>
<protein>
    <submittedName>
        <fullName evidence="5">Sugar kinase</fullName>
    </submittedName>
</protein>
<evidence type="ECO:0000256" key="2">
    <source>
        <dbReference type="ARBA" id="ARBA00022679"/>
    </source>
</evidence>
<dbReference type="GO" id="GO:0005829">
    <property type="term" value="C:cytosol"/>
    <property type="evidence" value="ECO:0007669"/>
    <property type="project" value="TreeGrafter"/>
</dbReference>
<dbReference type="SUPFAM" id="SSF53613">
    <property type="entry name" value="Ribokinase-like"/>
    <property type="match status" value="1"/>
</dbReference>
<dbReference type="InterPro" id="IPR050306">
    <property type="entry name" value="PfkB_Carbo_kinase"/>
</dbReference>
<evidence type="ECO:0000256" key="1">
    <source>
        <dbReference type="ARBA" id="ARBA00010688"/>
    </source>
</evidence>
<dbReference type="Pfam" id="PF00294">
    <property type="entry name" value="PfkB"/>
    <property type="match status" value="1"/>
</dbReference>
<organism evidence="5 6">
    <name type="scientific">Mangrovicoccus algicola</name>
    <dbReference type="NCBI Taxonomy" id="2771008"/>
    <lineage>
        <taxon>Bacteria</taxon>
        <taxon>Pseudomonadati</taxon>
        <taxon>Pseudomonadota</taxon>
        <taxon>Alphaproteobacteria</taxon>
        <taxon>Rhodobacterales</taxon>
        <taxon>Paracoccaceae</taxon>
        <taxon>Mangrovicoccus</taxon>
    </lineage>
</organism>
<dbReference type="PANTHER" id="PTHR43085:SF15">
    <property type="entry name" value="2-DEHYDRO-3-DEOXYGLUCONOKINASE"/>
    <property type="match status" value="1"/>
</dbReference>
<comment type="similarity">
    <text evidence="1">Belongs to the carbohydrate kinase PfkB family.</text>
</comment>